<feature type="domain" description="HIG1" evidence="7">
    <location>
        <begin position="90"/>
        <end position="181"/>
    </location>
</feature>
<evidence type="ECO:0000256" key="1">
    <source>
        <dbReference type="ARBA" id="ARBA00004173"/>
    </source>
</evidence>
<evidence type="ECO:0000256" key="3">
    <source>
        <dbReference type="ARBA" id="ARBA00022989"/>
    </source>
</evidence>
<keyword evidence="9" id="KW-1185">Reference proteome</keyword>
<evidence type="ECO:0000256" key="4">
    <source>
        <dbReference type="ARBA" id="ARBA00023136"/>
    </source>
</evidence>
<feature type="transmembrane region" description="Helical" evidence="6">
    <location>
        <begin position="118"/>
        <end position="137"/>
    </location>
</feature>
<evidence type="ECO:0000256" key="5">
    <source>
        <dbReference type="SAM" id="MobiDB-lite"/>
    </source>
</evidence>
<keyword evidence="3 6" id="KW-1133">Transmembrane helix</keyword>
<keyword evidence="4 6" id="KW-0472">Membrane</keyword>
<dbReference type="AlphaFoldDB" id="A0A0D7BWF7"/>
<gene>
    <name evidence="8" type="ORF">CYLTODRAFT_416619</name>
</gene>
<evidence type="ECO:0000313" key="8">
    <source>
        <dbReference type="EMBL" id="KIY73971.1"/>
    </source>
</evidence>
<organism evidence="8 9">
    <name type="scientific">Cylindrobasidium torrendii FP15055 ss-10</name>
    <dbReference type="NCBI Taxonomy" id="1314674"/>
    <lineage>
        <taxon>Eukaryota</taxon>
        <taxon>Fungi</taxon>
        <taxon>Dikarya</taxon>
        <taxon>Basidiomycota</taxon>
        <taxon>Agaricomycotina</taxon>
        <taxon>Agaricomycetes</taxon>
        <taxon>Agaricomycetidae</taxon>
        <taxon>Agaricales</taxon>
        <taxon>Marasmiineae</taxon>
        <taxon>Physalacriaceae</taxon>
        <taxon>Cylindrobasidium</taxon>
    </lineage>
</organism>
<reference evidence="8 9" key="1">
    <citation type="journal article" date="2015" name="Fungal Genet. Biol.">
        <title>Evolution of novel wood decay mechanisms in Agaricales revealed by the genome sequences of Fistulina hepatica and Cylindrobasidium torrendii.</title>
        <authorList>
            <person name="Floudas D."/>
            <person name="Held B.W."/>
            <person name="Riley R."/>
            <person name="Nagy L.G."/>
            <person name="Koehler G."/>
            <person name="Ransdell A.S."/>
            <person name="Younus H."/>
            <person name="Chow J."/>
            <person name="Chiniquy J."/>
            <person name="Lipzen A."/>
            <person name="Tritt A."/>
            <person name="Sun H."/>
            <person name="Haridas S."/>
            <person name="LaButti K."/>
            <person name="Ohm R.A."/>
            <person name="Kues U."/>
            <person name="Blanchette R.A."/>
            <person name="Grigoriev I.V."/>
            <person name="Minto R.E."/>
            <person name="Hibbett D.S."/>
        </authorList>
    </citation>
    <scope>NUCLEOTIDE SEQUENCE [LARGE SCALE GENOMIC DNA]</scope>
    <source>
        <strain evidence="8 9">FP15055 ss-10</strain>
    </source>
</reference>
<feature type="transmembrane region" description="Helical" evidence="6">
    <location>
        <begin position="149"/>
        <end position="169"/>
    </location>
</feature>
<dbReference type="STRING" id="1314674.A0A0D7BWF7"/>
<comment type="subcellular location">
    <subcellularLocation>
        <location evidence="1">Mitochondrion</location>
    </subcellularLocation>
</comment>
<evidence type="ECO:0000256" key="2">
    <source>
        <dbReference type="ARBA" id="ARBA00022692"/>
    </source>
</evidence>
<accession>A0A0D7BWF7</accession>
<dbReference type="OrthoDB" id="1915122at2759"/>
<dbReference type="GO" id="GO:0033617">
    <property type="term" value="P:mitochondrial respiratory chain complex IV assembly"/>
    <property type="evidence" value="ECO:0007669"/>
    <property type="project" value="TreeGrafter"/>
</dbReference>
<evidence type="ECO:0000313" key="9">
    <source>
        <dbReference type="Proteomes" id="UP000054007"/>
    </source>
</evidence>
<dbReference type="InterPro" id="IPR007667">
    <property type="entry name" value="Hypoxia_induced_domain"/>
</dbReference>
<dbReference type="EMBL" id="KN880433">
    <property type="protein sequence ID" value="KIY73971.1"/>
    <property type="molecule type" value="Genomic_DNA"/>
</dbReference>
<dbReference type="PROSITE" id="PS51503">
    <property type="entry name" value="HIG1"/>
    <property type="match status" value="1"/>
</dbReference>
<sequence length="219" mass="24120">MKLLTDEQLATHEKATVRGGIEGALIGAGIGIPLTLWASRRYPVVKALPPHLKALGIIIFVAPGFAIQAERRGLEYDRSQWQDDMTKILDDKEAATELAWERMTFSAKAKDWALRHEWTIILGGWAASMGVAGGIIARDRLQSPSQKVVQARMWAQALTVALVIGASAFKASQGSKQGRVVDHSWRDVLEQQERARIEDEQSLKVSPSSEARQLAEARA</sequence>
<dbReference type="PANTHER" id="PTHR28018:SF3">
    <property type="entry name" value="RESPIRATORY SUPERCOMPLEX FACTOR 2, MITOCHONDRIAL"/>
    <property type="match status" value="1"/>
</dbReference>
<keyword evidence="2 6" id="KW-0812">Transmembrane</keyword>
<feature type="region of interest" description="Disordered" evidence="5">
    <location>
        <begin position="199"/>
        <end position="219"/>
    </location>
</feature>
<evidence type="ECO:0000259" key="7">
    <source>
        <dbReference type="PROSITE" id="PS51503"/>
    </source>
</evidence>
<protein>
    <recommendedName>
        <fullName evidence="7">HIG1 domain-containing protein</fullName>
    </recommendedName>
</protein>
<name>A0A0D7BWF7_9AGAR</name>
<evidence type="ECO:0000256" key="6">
    <source>
        <dbReference type="SAM" id="Phobius"/>
    </source>
</evidence>
<dbReference type="Pfam" id="PF04588">
    <property type="entry name" value="HIG_1_N"/>
    <property type="match status" value="1"/>
</dbReference>
<feature type="transmembrane region" description="Helical" evidence="6">
    <location>
        <begin position="21"/>
        <end position="39"/>
    </location>
</feature>
<dbReference type="Proteomes" id="UP000054007">
    <property type="component" value="Unassembled WGS sequence"/>
</dbReference>
<dbReference type="PANTHER" id="PTHR28018">
    <property type="entry name" value="RESPIRATORY SUPERCOMPLEX FACTOR 2, MITOCHONDRIAL"/>
    <property type="match status" value="1"/>
</dbReference>
<dbReference type="InterPro" id="IPR040153">
    <property type="entry name" value="Rcf2"/>
</dbReference>
<proteinExistence type="predicted"/>
<dbReference type="GO" id="GO:0005739">
    <property type="term" value="C:mitochondrion"/>
    <property type="evidence" value="ECO:0007669"/>
    <property type="project" value="UniProtKB-SubCell"/>
</dbReference>